<keyword evidence="7" id="KW-0234">DNA repair</keyword>
<feature type="compositionally biased region" description="Basic and acidic residues" evidence="9">
    <location>
        <begin position="244"/>
        <end position="255"/>
    </location>
</feature>
<keyword evidence="5" id="KW-0378">Hydrolase</keyword>
<evidence type="ECO:0000256" key="3">
    <source>
        <dbReference type="ARBA" id="ARBA00022722"/>
    </source>
</evidence>
<keyword evidence="4" id="KW-0227">DNA damage</keyword>
<reference evidence="10 11" key="1">
    <citation type="journal article" date="2015" name="Front. Microbiol.">
        <title>Genome sequence of the plant growth promoting endophytic yeast Rhodotorula graminis WP1.</title>
        <authorList>
            <person name="Firrincieli A."/>
            <person name="Otillar R."/>
            <person name="Salamov A."/>
            <person name="Schmutz J."/>
            <person name="Khan Z."/>
            <person name="Redman R.S."/>
            <person name="Fleck N.D."/>
            <person name="Lindquist E."/>
            <person name="Grigoriev I.V."/>
            <person name="Doty S.L."/>
        </authorList>
    </citation>
    <scope>NUCLEOTIDE SEQUENCE [LARGE SCALE GENOMIC DNA]</scope>
    <source>
        <strain evidence="10 11">WP1</strain>
    </source>
</reference>
<feature type="region of interest" description="Disordered" evidence="9">
    <location>
        <begin position="654"/>
        <end position="697"/>
    </location>
</feature>
<evidence type="ECO:0000256" key="1">
    <source>
        <dbReference type="ARBA" id="ARBA00004123"/>
    </source>
</evidence>
<dbReference type="GO" id="GO:0004527">
    <property type="term" value="F:exonuclease activity"/>
    <property type="evidence" value="ECO:0007669"/>
    <property type="project" value="UniProtKB-KW"/>
</dbReference>
<dbReference type="OMA" id="WVQDFPQ"/>
<feature type="region of interest" description="Disordered" evidence="9">
    <location>
        <begin position="1"/>
        <end position="123"/>
    </location>
</feature>
<dbReference type="GO" id="GO:0003697">
    <property type="term" value="F:single-stranded DNA binding"/>
    <property type="evidence" value="ECO:0007669"/>
    <property type="project" value="TreeGrafter"/>
</dbReference>
<dbReference type="Proteomes" id="UP000053890">
    <property type="component" value="Unassembled WGS sequence"/>
</dbReference>
<dbReference type="EMBL" id="KQ474075">
    <property type="protein sequence ID" value="KPV76702.1"/>
    <property type="molecule type" value="Genomic_DNA"/>
</dbReference>
<evidence type="ECO:0000256" key="6">
    <source>
        <dbReference type="ARBA" id="ARBA00022839"/>
    </source>
</evidence>
<comment type="similarity">
    <text evidence="2">Belongs to the tyrosyl-DNA phosphodiesterase family.</text>
</comment>
<evidence type="ECO:0000256" key="8">
    <source>
        <dbReference type="ARBA" id="ARBA00023242"/>
    </source>
</evidence>
<dbReference type="GO" id="GO:0003690">
    <property type="term" value="F:double-stranded DNA binding"/>
    <property type="evidence" value="ECO:0007669"/>
    <property type="project" value="TreeGrafter"/>
</dbReference>
<dbReference type="InterPro" id="IPR010347">
    <property type="entry name" value="Tdp1"/>
</dbReference>
<sequence length="697" mass="75487">MAKKHKHIPEIDLTHLDSASDASSSPEPAAAAASSTRRRSKARDRSPSPATGHGQEVPLHARMAAQSSFLAPRSKLFGGQGTGVEDRPPAHLDLTSSGNGTATGKGKGKGKAQAVDGDDVAPYKGRPDGVLPFSLEAGKDGAPTLSIADLRAKLEYPDSETLKTTYVKEKRGRPKGKGKKKKRRSSSSDSSASSDSDSSASDSGDDIDPVGIDNIVGTDAGWDTVRALVVAPSFQQPWMQNRFSTEHMTKPRDPDTPTARKKQKARKSSEPPKPQKIRLYGSHESRKASQVKPPLLLVHKAPFAHDVKDPVVSHLSSNMHASFFLIVRKTPSSSRHHLRLAICTATGDEGCWKKIENAIWVQDFPQLAAPVSPADNPTHTDFSLSFLAFLSSPRLGAAAKAKYSAFAHAFGGFDFSSSNEVQLVTSLAGDFSSEDGLVEAGGLDSLARAISNLEPNARCKVKVEYLTATTDRLPRKFLEHLHAAAQGVPPHEYEQQESARAQHAAAQWNMPSAKDADKVVVVYPTEVELAKAAGKSKEEQYHVEWLGKEYGALKSSDQRKSVLRKAIMKSGRLNHANMMLIVHQPLSADCVKDGSAPSQYEAFLLVGSHTPTPASWGEYSFSASQPAPSVKVQQHNVSVVYRCASSATWAGLKDQINEQMPYERPLKRYDEDDEPAPTAGPRPEPKKRGRKAKEKDD</sequence>
<accession>A0A194S7Y5</accession>
<dbReference type="Pfam" id="PF06087">
    <property type="entry name" value="Tyr-DNA_phospho"/>
    <property type="match status" value="1"/>
</dbReference>
<feature type="region of interest" description="Disordered" evidence="9">
    <location>
        <begin position="240"/>
        <end position="290"/>
    </location>
</feature>
<evidence type="ECO:0000256" key="7">
    <source>
        <dbReference type="ARBA" id="ARBA00023204"/>
    </source>
</evidence>
<evidence type="ECO:0000256" key="4">
    <source>
        <dbReference type="ARBA" id="ARBA00022763"/>
    </source>
</evidence>
<dbReference type="GeneID" id="28976424"/>
<protein>
    <submittedName>
        <fullName evidence="10">Uncharacterized protein</fullName>
    </submittedName>
</protein>
<organism evidence="10 11">
    <name type="scientific">Rhodotorula graminis (strain WP1)</name>
    <dbReference type="NCBI Taxonomy" id="578459"/>
    <lineage>
        <taxon>Eukaryota</taxon>
        <taxon>Fungi</taxon>
        <taxon>Dikarya</taxon>
        <taxon>Basidiomycota</taxon>
        <taxon>Pucciniomycotina</taxon>
        <taxon>Microbotryomycetes</taxon>
        <taxon>Sporidiobolales</taxon>
        <taxon>Sporidiobolaceae</taxon>
        <taxon>Rhodotorula</taxon>
    </lineage>
</organism>
<feature type="region of interest" description="Disordered" evidence="9">
    <location>
        <begin position="158"/>
        <end position="212"/>
    </location>
</feature>
<dbReference type="RefSeq" id="XP_018272751.1">
    <property type="nucleotide sequence ID" value="XM_018415976.1"/>
</dbReference>
<evidence type="ECO:0000256" key="5">
    <source>
        <dbReference type="ARBA" id="ARBA00022801"/>
    </source>
</evidence>
<dbReference type="AlphaFoldDB" id="A0A194S7Y5"/>
<evidence type="ECO:0000313" key="11">
    <source>
        <dbReference type="Proteomes" id="UP000053890"/>
    </source>
</evidence>
<feature type="compositionally biased region" description="Basic residues" evidence="9">
    <location>
        <begin position="685"/>
        <end position="697"/>
    </location>
</feature>
<gene>
    <name evidence="10" type="ORF">RHOBADRAFT_51704</name>
</gene>
<dbReference type="Gene3D" id="3.30.870.10">
    <property type="entry name" value="Endonuclease Chain A"/>
    <property type="match status" value="2"/>
</dbReference>
<proteinExistence type="inferred from homology"/>
<keyword evidence="3" id="KW-0540">Nuclease</keyword>
<feature type="compositionally biased region" description="Low complexity" evidence="9">
    <location>
        <begin position="17"/>
        <end position="35"/>
    </location>
</feature>
<dbReference type="OrthoDB" id="47785at2759"/>
<dbReference type="PANTHER" id="PTHR12415">
    <property type="entry name" value="TYROSYL-DNA PHOSPHODIESTERASE 1"/>
    <property type="match status" value="1"/>
</dbReference>
<name>A0A194S7Y5_RHOGW</name>
<evidence type="ECO:0000256" key="2">
    <source>
        <dbReference type="ARBA" id="ARBA00010205"/>
    </source>
</evidence>
<dbReference type="GO" id="GO:0006281">
    <property type="term" value="P:DNA repair"/>
    <property type="evidence" value="ECO:0007669"/>
    <property type="project" value="UniProtKB-KW"/>
</dbReference>
<dbReference type="GO" id="GO:0017005">
    <property type="term" value="F:3'-tyrosyl-DNA phosphodiesterase activity"/>
    <property type="evidence" value="ECO:0007669"/>
    <property type="project" value="TreeGrafter"/>
</dbReference>
<evidence type="ECO:0000313" key="10">
    <source>
        <dbReference type="EMBL" id="KPV76702.1"/>
    </source>
</evidence>
<comment type="subcellular location">
    <subcellularLocation>
        <location evidence="1">Nucleus</location>
    </subcellularLocation>
</comment>
<feature type="compositionally biased region" description="Low complexity" evidence="9">
    <location>
        <begin position="187"/>
        <end position="202"/>
    </location>
</feature>
<dbReference type="SUPFAM" id="SSF56024">
    <property type="entry name" value="Phospholipase D/nuclease"/>
    <property type="match status" value="2"/>
</dbReference>
<feature type="compositionally biased region" description="Basic residues" evidence="9">
    <location>
        <begin position="170"/>
        <end position="185"/>
    </location>
</feature>
<keyword evidence="6" id="KW-0269">Exonuclease</keyword>
<keyword evidence="11" id="KW-1185">Reference proteome</keyword>
<dbReference type="PANTHER" id="PTHR12415:SF0">
    <property type="entry name" value="TYROSYL-DNA PHOSPHODIESTERASE 1"/>
    <property type="match status" value="1"/>
</dbReference>
<keyword evidence="8" id="KW-0539">Nucleus</keyword>
<dbReference type="GO" id="GO:0005634">
    <property type="term" value="C:nucleus"/>
    <property type="evidence" value="ECO:0007669"/>
    <property type="project" value="UniProtKB-SubCell"/>
</dbReference>
<evidence type="ECO:0000256" key="9">
    <source>
        <dbReference type="SAM" id="MobiDB-lite"/>
    </source>
</evidence>